<evidence type="ECO:0000259" key="1">
    <source>
        <dbReference type="Pfam" id="PF08447"/>
    </source>
</evidence>
<dbReference type="NCBIfam" id="TIGR00229">
    <property type="entry name" value="sensory_box"/>
    <property type="match status" value="1"/>
</dbReference>
<dbReference type="Gene3D" id="3.30.450.20">
    <property type="entry name" value="PAS domain"/>
    <property type="match status" value="1"/>
</dbReference>
<accession>A0A7M1B112</accession>
<protein>
    <submittedName>
        <fullName evidence="2">PAS domain-containing protein</fullName>
    </submittedName>
</protein>
<dbReference type="CDD" id="cd00130">
    <property type="entry name" value="PAS"/>
    <property type="match status" value="1"/>
</dbReference>
<proteinExistence type="predicted"/>
<dbReference type="InterPro" id="IPR013655">
    <property type="entry name" value="PAS_fold_3"/>
</dbReference>
<dbReference type="InterPro" id="IPR035965">
    <property type="entry name" value="PAS-like_dom_sf"/>
</dbReference>
<dbReference type="AlphaFoldDB" id="A0A7M1B112"/>
<dbReference type="SUPFAM" id="SSF55785">
    <property type="entry name" value="PYP-like sensor domain (PAS domain)"/>
    <property type="match status" value="1"/>
</dbReference>
<dbReference type="Proteomes" id="UP000593719">
    <property type="component" value="Chromosome"/>
</dbReference>
<gene>
    <name evidence="2" type="ORF">FJR45_04900</name>
</gene>
<dbReference type="Pfam" id="PF08447">
    <property type="entry name" value="PAS_3"/>
    <property type="match status" value="1"/>
</dbReference>
<organism evidence="2 3">
    <name type="scientific">Sulfurimonas sediminis</name>
    <dbReference type="NCBI Taxonomy" id="2590020"/>
    <lineage>
        <taxon>Bacteria</taxon>
        <taxon>Pseudomonadati</taxon>
        <taxon>Campylobacterota</taxon>
        <taxon>Epsilonproteobacteria</taxon>
        <taxon>Campylobacterales</taxon>
        <taxon>Sulfurimonadaceae</taxon>
        <taxon>Sulfurimonas</taxon>
    </lineage>
</organism>
<dbReference type="KEGG" id="ssei:FJR45_04900"/>
<dbReference type="InterPro" id="IPR000014">
    <property type="entry name" value="PAS"/>
</dbReference>
<feature type="domain" description="PAS fold-3" evidence="1">
    <location>
        <begin position="28"/>
        <end position="106"/>
    </location>
</feature>
<name>A0A7M1B112_9BACT</name>
<dbReference type="EMBL" id="CP041235">
    <property type="protein sequence ID" value="QOP43320.1"/>
    <property type="molecule type" value="Genomic_DNA"/>
</dbReference>
<sequence>MEIQMKQDELIVSKTDTKGRITYGNFYFISISGYSEQELLNAPHNILRHPDMPRVIFKLLWDRIQAKKYINAYVKNLTKNGDYYWVFANVTASLDVHGNIIGYYSVRRAPSVRGINIIEKLYKELRQAEASGGISASLKILEKQLQQEGQNYDEFILNLQK</sequence>
<keyword evidence="3" id="KW-1185">Reference proteome</keyword>
<evidence type="ECO:0000313" key="2">
    <source>
        <dbReference type="EMBL" id="QOP43320.1"/>
    </source>
</evidence>
<evidence type="ECO:0000313" key="3">
    <source>
        <dbReference type="Proteomes" id="UP000593719"/>
    </source>
</evidence>
<reference evidence="2 3" key="1">
    <citation type="submission" date="2019-06" db="EMBL/GenBank/DDBJ databases">
        <title>Sulfurimonas gotlandica sp. nov., a chemoautotrophic and psychrotolerant epsilonproteobacterium isolated from a pelagic redoxcline, and an emended description of the genus Sulfurimonas.</title>
        <authorList>
            <person name="Wang S."/>
            <person name="Jiang L."/>
            <person name="Shao Z."/>
        </authorList>
    </citation>
    <scope>NUCLEOTIDE SEQUENCE [LARGE SCALE GENOMIC DNA]</scope>
    <source>
        <strain evidence="2 3">S2-6</strain>
    </source>
</reference>